<dbReference type="CDD" id="cd06261">
    <property type="entry name" value="TM_PBP2"/>
    <property type="match status" value="1"/>
</dbReference>
<keyword evidence="3" id="KW-1003">Cell membrane</keyword>
<protein>
    <submittedName>
        <fullName evidence="9">Putative spermidine/putrescine transport system permease protein</fullName>
    </submittedName>
</protein>
<feature type="domain" description="ABC transmembrane type-1" evidence="8">
    <location>
        <begin position="10"/>
        <end position="198"/>
    </location>
</feature>
<accession>A0A839PY78</accession>
<dbReference type="GO" id="GO:0055085">
    <property type="term" value="P:transmembrane transport"/>
    <property type="evidence" value="ECO:0007669"/>
    <property type="project" value="InterPro"/>
</dbReference>
<dbReference type="SUPFAM" id="SSF161098">
    <property type="entry name" value="MetI-like"/>
    <property type="match status" value="1"/>
</dbReference>
<keyword evidence="6 7" id="KW-0472">Membrane</keyword>
<feature type="transmembrane region" description="Helical" evidence="7">
    <location>
        <begin position="77"/>
        <end position="100"/>
    </location>
</feature>
<dbReference type="PROSITE" id="PS50928">
    <property type="entry name" value="ABC_TM1"/>
    <property type="match status" value="1"/>
</dbReference>
<evidence type="ECO:0000256" key="3">
    <source>
        <dbReference type="ARBA" id="ARBA00022475"/>
    </source>
</evidence>
<dbReference type="GO" id="GO:0005886">
    <property type="term" value="C:plasma membrane"/>
    <property type="evidence" value="ECO:0007669"/>
    <property type="project" value="UniProtKB-SubCell"/>
</dbReference>
<evidence type="ECO:0000256" key="5">
    <source>
        <dbReference type="ARBA" id="ARBA00022989"/>
    </source>
</evidence>
<dbReference type="PANTHER" id="PTHR30183:SF3">
    <property type="entry name" value="MOLYBDENUM TRANSPORT SYSTEM PERMEASE PROTEIN MODB"/>
    <property type="match status" value="1"/>
</dbReference>
<keyword evidence="5 7" id="KW-1133">Transmembrane helix</keyword>
<evidence type="ECO:0000259" key="8">
    <source>
        <dbReference type="PROSITE" id="PS50928"/>
    </source>
</evidence>
<dbReference type="RefSeq" id="WP_221186546.1">
    <property type="nucleotide sequence ID" value="NZ_JACHVT010000007.1"/>
</dbReference>
<evidence type="ECO:0000256" key="7">
    <source>
        <dbReference type="RuleBase" id="RU363032"/>
    </source>
</evidence>
<evidence type="ECO:0000256" key="1">
    <source>
        <dbReference type="ARBA" id="ARBA00004651"/>
    </source>
</evidence>
<organism evidence="9 10">
    <name type="scientific">Terracoccus luteus</name>
    <dbReference type="NCBI Taxonomy" id="53356"/>
    <lineage>
        <taxon>Bacteria</taxon>
        <taxon>Bacillati</taxon>
        <taxon>Actinomycetota</taxon>
        <taxon>Actinomycetes</taxon>
        <taxon>Micrococcales</taxon>
        <taxon>Intrasporangiaceae</taxon>
        <taxon>Terracoccus</taxon>
    </lineage>
</organism>
<keyword evidence="4 7" id="KW-0812">Transmembrane</keyword>
<feature type="transmembrane region" description="Helical" evidence="7">
    <location>
        <begin position="180"/>
        <end position="202"/>
    </location>
</feature>
<keyword evidence="2 7" id="KW-0813">Transport</keyword>
<dbReference type="InterPro" id="IPR000515">
    <property type="entry name" value="MetI-like"/>
</dbReference>
<comment type="caution">
    <text evidence="9">The sequence shown here is derived from an EMBL/GenBank/DDBJ whole genome shotgun (WGS) entry which is preliminary data.</text>
</comment>
<evidence type="ECO:0000256" key="6">
    <source>
        <dbReference type="ARBA" id="ARBA00023136"/>
    </source>
</evidence>
<gene>
    <name evidence="9" type="ORF">FHW14_003272</name>
</gene>
<evidence type="ECO:0000313" key="9">
    <source>
        <dbReference type="EMBL" id="MBB2988083.1"/>
    </source>
</evidence>
<name>A0A839PY78_9MICO</name>
<sequence>MTTSETVTAVAGSAVLGLLVAVGATVVGGLAGRALGGDRVPRRALVAVVLLSPVALPPFAVAMGLSPLVLRLGVPDVAATVVVLTVFAVPYTTYVFAAAHAGLDPQSEDQARMLGATRRQAVFRVTVPALRPAIAAAAFLAFLVGWGDYVVTLLIGGGQFVTLPLLVASAASGSGNEPHLAALSIVSLLPPLTTLLISSRLGSRGDRAVSPS</sequence>
<dbReference type="Proteomes" id="UP000590811">
    <property type="component" value="Unassembled WGS sequence"/>
</dbReference>
<dbReference type="Gene3D" id="1.10.3720.10">
    <property type="entry name" value="MetI-like"/>
    <property type="match status" value="1"/>
</dbReference>
<evidence type="ECO:0000313" key="10">
    <source>
        <dbReference type="Proteomes" id="UP000590811"/>
    </source>
</evidence>
<dbReference type="PANTHER" id="PTHR30183">
    <property type="entry name" value="MOLYBDENUM TRANSPORT SYSTEM PERMEASE PROTEIN MODB"/>
    <property type="match status" value="1"/>
</dbReference>
<evidence type="ECO:0000256" key="2">
    <source>
        <dbReference type="ARBA" id="ARBA00022448"/>
    </source>
</evidence>
<comment type="similarity">
    <text evidence="7">Belongs to the binding-protein-dependent transport system permease family.</text>
</comment>
<feature type="transmembrane region" description="Helical" evidence="7">
    <location>
        <begin position="44"/>
        <end position="65"/>
    </location>
</feature>
<feature type="transmembrane region" description="Helical" evidence="7">
    <location>
        <begin position="149"/>
        <end position="168"/>
    </location>
</feature>
<proteinExistence type="inferred from homology"/>
<dbReference type="EMBL" id="JACHVT010000007">
    <property type="protein sequence ID" value="MBB2988083.1"/>
    <property type="molecule type" value="Genomic_DNA"/>
</dbReference>
<dbReference type="InterPro" id="IPR035906">
    <property type="entry name" value="MetI-like_sf"/>
</dbReference>
<reference evidence="9 10" key="1">
    <citation type="submission" date="2020-08" db="EMBL/GenBank/DDBJ databases">
        <title>Genomic Encyclopedia of Type Strains, Phase IV (KMG-V): Genome sequencing to study the core and pangenomes of soil and plant-associated prokaryotes.</title>
        <authorList>
            <person name="Whitman W."/>
        </authorList>
    </citation>
    <scope>NUCLEOTIDE SEQUENCE [LARGE SCALE GENOMIC DNA]</scope>
    <source>
        <strain evidence="9 10">B3ACCR2</strain>
    </source>
</reference>
<dbReference type="AlphaFoldDB" id="A0A839PY78"/>
<feature type="transmembrane region" description="Helical" evidence="7">
    <location>
        <begin position="121"/>
        <end position="143"/>
    </location>
</feature>
<comment type="subcellular location">
    <subcellularLocation>
        <location evidence="1 7">Cell membrane</location>
        <topology evidence="1 7">Multi-pass membrane protein</topology>
    </subcellularLocation>
</comment>
<feature type="transmembrane region" description="Helical" evidence="7">
    <location>
        <begin position="6"/>
        <end position="32"/>
    </location>
</feature>
<dbReference type="Pfam" id="PF00528">
    <property type="entry name" value="BPD_transp_1"/>
    <property type="match status" value="1"/>
</dbReference>
<evidence type="ECO:0000256" key="4">
    <source>
        <dbReference type="ARBA" id="ARBA00022692"/>
    </source>
</evidence>